<dbReference type="InterPro" id="IPR005475">
    <property type="entry name" value="Transketolase-like_Pyr-bd"/>
</dbReference>
<dbReference type="Pfam" id="PF02780">
    <property type="entry name" value="Transketolase_C"/>
    <property type="match status" value="1"/>
</dbReference>
<comment type="cofactor">
    <cofactor evidence="3">
        <name>thiamine diphosphate</name>
        <dbReference type="ChEBI" id="CHEBI:58937"/>
    </cofactor>
</comment>
<dbReference type="InterPro" id="IPR029061">
    <property type="entry name" value="THDP-binding"/>
</dbReference>
<dbReference type="GO" id="GO:0005737">
    <property type="term" value="C:cytoplasm"/>
    <property type="evidence" value="ECO:0007669"/>
    <property type="project" value="UniProtKB-ARBA"/>
</dbReference>
<dbReference type="AlphaFoldDB" id="A0A081C5R7"/>
<evidence type="ECO:0000256" key="4">
    <source>
        <dbReference type="ARBA" id="ARBA00007131"/>
    </source>
</evidence>
<dbReference type="SUPFAM" id="SSF52922">
    <property type="entry name" value="TK C-terminal domain-like"/>
    <property type="match status" value="1"/>
</dbReference>
<evidence type="ECO:0000313" key="7">
    <source>
        <dbReference type="Proteomes" id="UP000030661"/>
    </source>
</evidence>
<evidence type="ECO:0000259" key="5">
    <source>
        <dbReference type="SMART" id="SM00861"/>
    </source>
</evidence>
<dbReference type="EMBL" id="DF820471">
    <property type="protein sequence ID" value="GAK59922.1"/>
    <property type="molecule type" value="Genomic_DNA"/>
</dbReference>
<dbReference type="eggNOG" id="COG0021">
    <property type="taxonomic scope" value="Bacteria"/>
</dbReference>
<dbReference type="Pfam" id="PF00456">
    <property type="entry name" value="Transketolase_N"/>
    <property type="match status" value="1"/>
</dbReference>
<dbReference type="PANTHER" id="PTHR43825">
    <property type="entry name" value="PYRUVATE DEHYDROGENASE E1 COMPONENT"/>
    <property type="match status" value="1"/>
</dbReference>
<evidence type="ECO:0000313" key="6">
    <source>
        <dbReference type="EMBL" id="GAK59922.1"/>
    </source>
</evidence>
<keyword evidence="7" id="KW-1185">Reference proteome</keyword>
<protein>
    <submittedName>
        <fullName evidence="6">Transketolase domain protein</fullName>
    </submittedName>
</protein>
<dbReference type="InterPro" id="IPR009014">
    <property type="entry name" value="Transketo_C/PFOR_II"/>
</dbReference>
<dbReference type="Proteomes" id="UP000030661">
    <property type="component" value="Unassembled WGS sequence"/>
</dbReference>
<accession>A0A081C5R7</accession>
<comment type="similarity">
    <text evidence="4">Belongs to the transketolase family.</text>
</comment>
<reference evidence="6" key="1">
    <citation type="journal article" date="2015" name="PeerJ">
        <title>First genomic representation of candidate bacterial phylum KSB3 points to enhanced environmental sensing as a trigger of wastewater bulking.</title>
        <authorList>
            <person name="Sekiguchi Y."/>
            <person name="Ohashi A."/>
            <person name="Parks D.H."/>
            <person name="Yamauchi T."/>
            <person name="Tyson G.W."/>
            <person name="Hugenholtz P."/>
        </authorList>
    </citation>
    <scope>NUCLEOTIDE SEQUENCE [LARGE SCALE GENOMIC DNA]</scope>
</reference>
<dbReference type="InterPro" id="IPR005474">
    <property type="entry name" value="Transketolase_N"/>
</dbReference>
<evidence type="ECO:0000256" key="2">
    <source>
        <dbReference type="ARBA" id="ARBA00001946"/>
    </source>
</evidence>
<dbReference type="InterPro" id="IPR033248">
    <property type="entry name" value="Transketolase_C"/>
</dbReference>
<proteinExistence type="inferred from homology"/>
<dbReference type="Gene3D" id="3.40.50.920">
    <property type="match status" value="1"/>
</dbReference>
<evidence type="ECO:0000256" key="1">
    <source>
        <dbReference type="ARBA" id="ARBA00001936"/>
    </source>
</evidence>
<name>A0A081C5R7_VECG1</name>
<dbReference type="SUPFAM" id="SSF52518">
    <property type="entry name" value="Thiamin diphosphate-binding fold (THDP-binding)"/>
    <property type="match status" value="2"/>
</dbReference>
<dbReference type="InterPro" id="IPR051157">
    <property type="entry name" value="PDH/Transketolase"/>
</dbReference>
<dbReference type="SMART" id="SM00861">
    <property type="entry name" value="Transket_pyr"/>
    <property type="match status" value="1"/>
</dbReference>
<sequence length="687" mass="75903">MIATHENLLRKGLIQLLEIKDSSIRLMTLEQCREAVDKGIHIGGAFSATIPLVSLFYGGVMRLDFEQPTKYGQDMFVLSKGHAVAAMASIYADLGYFDRSVLKNSRSQESLLNGHPGPILPGVHISTGPLGQGLGIAQGFALAGKQSPHFNVFCLTGDGELQEGPIWEAAMFSSYKKLDNLCAIIDKNQGQLDVTKHLVFPLTDLEEKLTAFGWRVFTVDGTQYGPVLDALHRFINDPRDGRPTAIICEAQKGEGGFSEFMMKHKANLPDELIDQEAALHQQRLADRITEFLDFHRTIEDLDIDLALRDFARRMNLDLDLSGKKGNVTPVITPVRTKRAPVRQKAITYSAERLPRLDPSKEYSAGDIITQAMKVFAQDRRVASIDADLSSTSGLQAGVGFVDMSRALNVGVAEANMMCIGEAFAALGYNAWVSTFCPFFDWKVLRRIAVGYQERLEAIAMPDGWLNEGHGLDLTFVATAPNFETTTNGATHMGNDDIQVFDGIAHLKIIDISCPNQLLAAMKWVMEGNKGLVYLRIMRAPSGVIYDQDVTFDFGKGYILKEHSDDKAVMISSGRGVHEALNAAKLLEQAGIMAGVVDMPSIDEKLLRSLYDSGKLLVFAEQNNGYIWSECRKILFKHYATIDAARLLPINTLNTEGKPQFIHSATYKQLLQQFGLAPQQLAERIQSL</sequence>
<dbReference type="Gene3D" id="3.40.50.970">
    <property type="match status" value="2"/>
</dbReference>
<dbReference type="PANTHER" id="PTHR43825:SF1">
    <property type="entry name" value="TRANSKETOLASE-LIKE PYRIMIDINE-BINDING DOMAIN-CONTAINING PROTEIN"/>
    <property type="match status" value="1"/>
</dbReference>
<gene>
    <name evidence="6" type="ORF">U27_06908</name>
</gene>
<dbReference type="STRING" id="1499967.U27_06908"/>
<evidence type="ECO:0000256" key="3">
    <source>
        <dbReference type="ARBA" id="ARBA00001964"/>
    </source>
</evidence>
<dbReference type="Pfam" id="PF02779">
    <property type="entry name" value="Transket_pyr"/>
    <property type="match status" value="1"/>
</dbReference>
<organism evidence="6">
    <name type="scientific">Vecturithrix granuli</name>
    <dbReference type="NCBI Taxonomy" id="1499967"/>
    <lineage>
        <taxon>Bacteria</taxon>
        <taxon>Candidatus Moduliflexota</taxon>
        <taxon>Candidatus Vecturitrichia</taxon>
        <taxon>Candidatus Vecturitrichales</taxon>
        <taxon>Candidatus Vecturitrichaceae</taxon>
        <taxon>Candidatus Vecturithrix</taxon>
    </lineage>
</organism>
<comment type="cofactor">
    <cofactor evidence="1">
        <name>Mn(2+)</name>
        <dbReference type="ChEBI" id="CHEBI:29035"/>
    </cofactor>
</comment>
<dbReference type="HOGENOM" id="CLU_400464_0_0_0"/>
<comment type="cofactor">
    <cofactor evidence="2">
        <name>Mg(2+)</name>
        <dbReference type="ChEBI" id="CHEBI:18420"/>
    </cofactor>
</comment>
<feature type="domain" description="Transketolase-like pyrimidine-binding" evidence="5">
    <location>
        <begin position="362"/>
        <end position="543"/>
    </location>
</feature>